<dbReference type="Proteomes" id="UP001060733">
    <property type="component" value="Plasmid punmamed2"/>
</dbReference>
<organism evidence="5 6">
    <name type="scientific">Streptomyces albidocamelliae</name>
    <dbReference type="NCBI Taxonomy" id="2981135"/>
    <lineage>
        <taxon>Bacteria</taxon>
        <taxon>Bacillati</taxon>
        <taxon>Actinomycetota</taxon>
        <taxon>Actinomycetes</taxon>
        <taxon>Kitasatosporales</taxon>
        <taxon>Streptomycetaceae</taxon>
        <taxon>Streptomyces</taxon>
    </lineage>
</organism>
<dbReference type="PANTHER" id="PTHR11715">
    <property type="entry name" value="GLYCINE CLEAVAGE SYSTEM H PROTEIN"/>
    <property type="match status" value="1"/>
</dbReference>
<keyword evidence="5" id="KW-0614">Plasmid</keyword>
<dbReference type="InterPro" id="IPR017453">
    <property type="entry name" value="GCV_H_sub"/>
</dbReference>
<comment type="cofactor">
    <cofactor evidence="3">
        <name>(R)-lipoate</name>
        <dbReference type="ChEBI" id="CHEBI:83088"/>
    </cofactor>
    <text evidence="3">Binds 1 lipoyl cofactor covalently.</text>
</comment>
<dbReference type="PANTHER" id="PTHR11715:SF3">
    <property type="entry name" value="GLYCINE CLEAVAGE SYSTEM H PROTEIN-RELATED"/>
    <property type="match status" value="1"/>
</dbReference>
<dbReference type="RefSeq" id="WP_073898994.1">
    <property type="nucleotide sequence ID" value="NZ_CP106796.1"/>
</dbReference>
<dbReference type="NCBIfam" id="TIGR00527">
    <property type="entry name" value="gcvH"/>
    <property type="match status" value="1"/>
</dbReference>
<sequence length="129" mass="13908">MSQVPADLRFTRTHEWVRVEADGIVTVGISHHAQNALGDIVFVELPKTGVVVAAGETVSPIESTEGATDVYAPVGGKVIKVNTKLESRPNLLNSEPYAAWLFRLEPSDRNELDSLDLLDAASYTTACGE</sequence>
<dbReference type="InterPro" id="IPR033753">
    <property type="entry name" value="GCV_H/Fam206"/>
</dbReference>
<evidence type="ECO:0000256" key="2">
    <source>
        <dbReference type="ARBA" id="ARBA00022823"/>
    </source>
</evidence>
<evidence type="ECO:0000256" key="3">
    <source>
        <dbReference type="HAMAP-Rule" id="MF_00272"/>
    </source>
</evidence>
<evidence type="ECO:0000313" key="5">
    <source>
        <dbReference type="EMBL" id="UXY40365.1"/>
    </source>
</evidence>
<keyword evidence="6" id="KW-1185">Reference proteome</keyword>
<dbReference type="CDD" id="cd06848">
    <property type="entry name" value="GCS_H"/>
    <property type="match status" value="1"/>
</dbReference>
<dbReference type="InterPro" id="IPR002930">
    <property type="entry name" value="GCV_H"/>
</dbReference>
<comment type="subunit">
    <text evidence="3">The glycine cleavage system is composed of four proteins: P, T, L and H.</text>
</comment>
<dbReference type="EMBL" id="CP106796">
    <property type="protein sequence ID" value="UXY40365.1"/>
    <property type="molecule type" value="Genomic_DNA"/>
</dbReference>
<geneLocation type="plasmid" evidence="5 6">
    <name>punmamed2</name>
</geneLocation>
<comment type="caution">
    <text evidence="3">Lacks conserved residue(s) required for the propagation of feature annotation.</text>
</comment>
<gene>
    <name evidence="3 5" type="primary">gcvH</name>
    <name evidence="5" type="ORF">N8I86_38005</name>
</gene>
<evidence type="ECO:0000256" key="1">
    <source>
        <dbReference type="ARBA" id="ARBA00009249"/>
    </source>
</evidence>
<protein>
    <recommendedName>
        <fullName evidence="3">Glycine cleavage system H protein</fullName>
    </recommendedName>
</protein>
<dbReference type="SUPFAM" id="SSF51230">
    <property type="entry name" value="Single hybrid motif"/>
    <property type="match status" value="1"/>
</dbReference>
<keyword evidence="2 3" id="KW-0450">Lipoyl</keyword>
<name>A0ABY6F121_9ACTN</name>
<evidence type="ECO:0000313" key="6">
    <source>
        <dbReference type="Proteomes" id="UP001060733"/>
    </source>
</evidence>
<dbReference type="NCBIfam" id="NF002270">
    <property type="entry name" value="PRK01202.1"/>
    <property type="match status" value="1"/>
</dbReference>
<dbReference type="PROSITE" id="PS50968">
    <property type="entry name" value="BIOTINYL_LIPOYL"/>
    <property type="match status" value="1"/>
</dbReference>
<dbReference type="Gene3D" id="2.40.50.100">
    <property type="match status" value="1"/>
</dbReference>
<dbReference type="HAMAP" id="MF_00272">
    <property type="entry name" value="GcvH"/>
    <property type="match status" value="1"/>
</dbReference>
<accession>A0ABY6F121</accession>
<evidence type="ECO:0000259" key="4">
    <source>
        <dbReference type="PROSITE" id="PS50968"/>
    </source>
</evidence>
<comment type="similarity">
    <text evidence="1 3">Belongs to the GcvH family.</text>
</comment>
<dbReference type="InterPro" id="IPR000089">
    <property type="entry name" value="Biotin_lipoyl"/>
</dbReference>
<dbReference type="InterPro" id="IPR011053">
    <property type="entry name" value="Single_hybrid_motif"/>
</dbReference>
<proteinExistence type="inferred from homology"/>
<comment type="function">
    <text evidence="3">The glycine cleavage system catalyzes the degradation of glycine. The H protein shuttles the methylamine group of glycine from the P protein to the T protein.</text>
</comment>
<reference evidence="5" key="1">
    <citation type="submission" date="2022-10" db="EMBL/GenBank/DDBJ databases">
        <authorList>
            <person name="Mo P."/>
        </authorList>
    </citation>
    <scope>NUCLEOTIDE SEQUENCE</scope>
    <source>
        <strain evidence="5">HUAS 14-6</strain>
        <plasmid evidence="5">punmamed2</plasmid>
    </source>
</reference>
<dbReference type="Pfam" id="PF01597">
    <property type="entry name" value="GCV_H"/>
    <property type="match status" value="1"/>
</dbReference>
<feature type="domain" description="Lipoyl-binding" evidence="4">
    <location>
        <begin position="24"/>
        <end position="105"/>
    </location>
</feature>